<feature type="coiled-coil region" evidence="1">
    <location>
        <begin position="343"/>
        <end position="380"/>
    </location>
</feature>
<organism evidence="3 4">
    <name type="scientific">Tritrichomonas musculus</name>
    <dbReference type="NCBI Taxonomy" id="1915356"/>
    <lineage>
        <taxon>Eukaryota</taxon>
        <taxon>Metamonada</taxon>
        <taxon>Parabasalia</taxon>
        <taxon>Tritrichomonadida</taxon>
        <taxon>Tritrichomonadidae</taxon>
        <taxon>Tritrichomonas</taxon>
    </lineage>
</organism>
<evidence type="ECO:0000256" key="1">
    <source>
        <dbReference type="SAM" id="Coils"/>
    </source>
</evidence>
<keyword evidence="1" id="KW-0175">Coiled coil</keyword>
<dbReference type="Proteomes" id="UP001470230">
    <property type="component" value="Unassembled WGS sequence"/>
</dbReference>
<accession>A0ABR2HXZ8</accession>
<proteinExistence type="predicted"/>
<feature type="compositionally biased region" description="Basic and acidic residues" evidence="2">
    <location>
        <begin position="154"/>
        <end position="170"/>
    </location>
</feature>
<feature type="compositionally biased region" description="Basic and acidic residues" evidence="2">
    <location>
        <begin position="183"/>
        <end position="196"/>
    </location>
</feature>
<keyword evidence="4" id="KW-1185">Reference proteome</keyword>
<evidence type="ECO:0000256" key="2">
    <source>
        <dbReference type="SAM" id="MobiDB-lite"/>
    </source>
</evidence>
<evidence type="ECO:0000313" key="4">
    <source>
        <dbReference type="Proteomes" id="UP001470230"/>
    </source>
</evidence>
<comment type="caution">
    <text evidence="3">The sequence shown here is derived from an EMBL/GenBank/DDBJ whole genome shotgun (WGS) entry which is preliminary data.</text>
</comment>
<gene>
    <name evidence="3" type="ORF">M9Y10_016716</name>
</gene>
<reference evidence="3 4" key="1">
    <citation type="submission" date="2024-04" db="EMBL/GenBank/DDBJ databases">
        <title>Tritrichomonas musculus Genome.</title>
        <authorList>
            <person name="Alves-Ferreira E."/>
            <person name="Grigg M."/>
            <person name="Lorenzi H."/>
            <person name="Galac M."/>
        </authorList>
    </citation>
    <scope>NUCLEOTIDE SEQUENCE [LARGE SCALE GENOMIC DNA]</scope>
    <source>
        <strain evidence="3 4">EAF2021</strain>
    </source>
</reference>
<evidence type="ECO:0000313" key="3">
    <source>
        <dbReference type="EMBL" id="KAK8854159.1"/>
    </source>
</evidence>
<sequence>MNNEAALQYLCQHDEQINKIHPNYETDKDKNNLLALIITKKLFTIDHENIIIKCNIIFKTFNFQIENKKDFFKYSNLLYLLKFFREDLVEVIDEDHIEFGNNFQPIFEKAQVPIVVDANSIKPENQYQFFIQVEIIFDIFNGDSILTNVANSKNKERNNTDNDQEIEKKSININDEEQNTNAQKKEEKNAEENPKEKVEHIIQDNDENNSNADQKKVSNECQEDNITLTKASQINNIATPIHIIHDFISENQKKQNMKEPETQNHQDNGLSVNESSLINTDQKEDSFMKTNNKEEEIIAQNANFDKPNECQKEEENIVQKENFINEDVNKQSNKDRFEEYISLENKRRENEKYERIYFSINKEERSKEEYEEAVEESILKTINAIGKKYNMFFLDFYDAVYNDSIPKFVMRYLKLDTIKNVHLTNTYEPIYQRDKLNKQEIKNIEAVISFLREKKEIFSFLVYDFYTPSNIKESTIFFYINFLDNFFLKTSKVELGKRCFRITSLIPEFRESKGVSFYIPEAHYCLLHFFITGSIHNFSFKKCWRIPYFSLSKVPLICKSYLYFEADDESKYSFFPPSIYYQLQFIYDAIDTYGIAHHIVEMFYQSINKIREVKLPDINKITQKFKIRNYSMKYKTENSVENNQDSINKEEIDENISFLTFKDRLQEINHSDDEVNNQMKSSKEIPSFEQFWNSKKSMYKYENGLFHLNDKSTENLKSDELKWENELTQILHDTKDSSEQGVLFTYCQCKKIYKIFYYDEIIGEWRFDSSEFNSFKIDKKIDVSGSRTPLIFFLNTPDDIVDLMTQNIFKSNPDFEDCNDAEQIFIDAKCDKSLLQFTFISFTAAEKGNKCEYYDIKPIFLQLHVPKSKKNLPNINRIMINMYAFLSICCDLGIVVLNKTRYMEQIEFTKTFFKIINIKKDEKVKQESKLLSFSSSDNEEYDMEEEKWENINYNSINIEDIEKSNFKRKDPKIIFLIDDKYSQDHKSYDIIQKKMAKSQFFKNLLSNDTFECPFAYIETNRLYSYANLVNFMKDRFIKNCNIIDDLDQNLNCIRYSQISESYINLKLKGPSWREELNQIIRQRYNMIKLSENQTKKESWFNLLSKLTDEISKISPFYDDEFNNECSLIISDIQKEKCKKEQSMLKAELKISSDQHLKFIEKTMKKKDFWNEEQMLEIKLTHERFLHEEFYSIIKLTCPENTYSIIYEENIDVLNHQKNSDDDQIKKIFEKYVEINKIKSNTKEESLQEDINKGTNYSVRETENLREIKVTVQINRDLKSEIEQDF</sequence>
<protein>
    <submittedName>
        <fullName evidence="3">Uncharacterized protein</fullName>
    </submittedName>
</protein>
<feature type="region of interest" description="Disordered" evidence="2">
    <location>
        <begin position="154"/>
        <end position="196"/>
    </location>
</feature>
<dbReference type="EMBL" id="JAPFFF010000021">
    <property type="protein sequence ID" value="KAK8854159.1"/>
    <property type="molecule type" value="Genomic_DNA"/>
</dbReference>
<name>A0ABR2HXZ8_9EUKA</name>